<protein>
    <submittedName>
        <fullName evidence="1">Uncharacterized protein</fullName>
    </submittedName>
</protein>
<name>A0AA35Y2S5_9PROT</name>
<comment type="caution">
    <text evidence="1">The sequence shown here is derived from an EMBL/GenBank/DDBJ whole genome shotgun (WGS) entry which is preliminary data.</text>
</comment>
<organism evidence="1 2">
    <name type="scientific">Brytella acorum</name>
    <dbReference type="NCBI Taxonomy" id="2959299"/>
    <lineage>
        <taxon>Bacteria</taxon>
        <taxon>Pseudomonadati</taxon>
        <taxon>Pseudomonadota</taxon>
        <taxon>Alphaproteobacteria</taxon>
        <taxon>Acetobacterales</taxon>
        <taxon>Acetobacteraceae</taxon>
        <taxon>Brytella</taxon>
    </lineage>
</organism>
<accession>A0AA35Y2S5</accession>
<proteinExistence type="predicted"/>
<gene>
    <name evidence="1" type="ORF">LMG32879_000371</name>
</gene>
<dbReference type="EMBL" id="CATKSH010000002">
    <property type="protein sequence ID" value="CAI9119554.1"/>
    <property type="molecule type" value="Genomic_DNA"/>
</dbReference>
<keyword evidence="2" id="KW-1185">Reference proteome</keyword>
<evidence type="ECO:0000313" key="1">
    <source>
        <dbReference type="EMBL" id="CAI9119554.1"/>
    </source>
</evidence>
<dbReference type="AlphaFoldDB" id="A0AA35Y2S5"/>
<dbReference type="Proteomes" id="UP001176960">
    <property type="component" value="Unassembled WGS sequence"/>
</dbReference>
<dbReference type="RefSeq" id="WP_289843437.1">
    <property type="nucleotide sequence ID" value="NZ_CATKSH010000002.1"/>
</dbReference>
<sequence length="247" mass="27605">MTIDAPPKAALKLTIEGLKLEELPLSKVAEYIRLWSNLLGSSKDTHLTEVTSGSVLMPISMGTAETVQKVVNRLLLAKRVDGGEARAAFERLDDALALQGGYAWVEDCSSGNRILELPGVHALVDPLPPFWEEDMLQGRLLGINFRTSENDTSGRIQSPVGIEWFHCGDQLATELAPLYLQPLRLRGDAHWQRRANGDWKLLEFVARSFEPLKRDDLRFVRENILKAGGFGFSDPDDAYAEIMDMRE</sequence>
<evidence type="ECO:0000313" key="2">
    <source>
        <dbReference type="Proteomes" id="UP001176960"/>
    </source>
</evidence>
<reference evidence="1" key="1">
    <citation type="submission" date="2023-03" db="EMBL/GenBank/DDBJ databases">
        <authorList>
            <person name="Cleenwerck I."/>
        </authorList>
    </citation>
    <scope>NUCLEOTIDE SEQUENCE</scope>
    <source>
        <strain evidence="1">LMG 32879</strain>
    </source>
</reference>